<sequence>MSKRILVFTGSRGEWGYLRPILEKLKNSDHIVGLVVTNMHVDPAFGATEKEIIADGFNPDYRIYMNITGNTQTSWSRSLGLLGVQLPTVFDEFSPDLILLAGDRAETFVAATSAFYSDIIIAHIQAGELSGHKDGMARHALGKLAHVHFASNEDAADRLIRLGEEEFRIHITGAPQLDNLLDSNQVSDIEDVCTQLRLNESEPFCVCIVHPSSDEKVAPQLFIQKIFKTLEERGLNQIWILPNNDSGSGDIVHEITHLPKKSVRVTRNLARNDYAALLSNCEFLIGNSSSGILEAPSMGVVSINIGSRQTGRLRSKTIIDVPDASFHSIGEAIDSVTKIRNFGIDFQYGEGDSSSKIINVLDSLIIDAKLANKFLVEK</sequence>
<dbReference type="GO" id="GO:0004553">
    <property type="term" value="F:hydrolase activity, hydrolyzing O-glycosyl compounds"/>
    <property type="evidence" value="ECO:0007669"/>
    <property type="project" value="InterPro"/>
</dbReference>
<dbReference type="AlphaFoldDB" id="A0A2A5C9D9"/>
<proteinExistence type="predicted"/>
<evidence type="ECO:0000259" key="1">
    <source>
        <dbReference type="Pfam" id="PF02350"/>
    </source>
</evidence>
<accession>A0A2A5C9D9</accession>
<comment type="caution">
    <text evidence="2">The sequence shown here is derived from an EMBL/GenBank/DDBJ whole genome shotgun (WGS) entry which is preliminary data.</text>
</comment>
<dbReference type="GO" id="GO:0006047">
    <property type="term" value="P:UDP-N-acetylglucosamine metabolic process"/>
    <property type="evidence" value="ECO:0007669"/>
    <property type="project" value="InterPro"/>
</dbReference>
<reference evidence="3" key="1">
    <citation type="submission" date="2017-08" db="EMBL/GenBank/DDBJ databases">
        <title>A dynamic microbial community with high functional redundancy inhabits the cold, oxic subseafloor aquifer.</title>
        <authorList>
            <person name="Tully B.J."/>
            <person name="Wheat C.G."/>
            <person name="Glazer B.T."/>
            <person name="Huber J.A."/>
        </authorList>
    </citation>
    <scope>NUCLEOTIDE SEQUENCE [LARGE SCALE GENOMIC DNA]</scope>
</reference>
<protein>
    <submittedName>
        <fullName evidence="2">UDP-N-acetylglucosamine 2-epimerase (Hydrolyzing)</fullName>
    </submittedName>
</protein>
<dbReference type="InterPro" id="IPR020004">
    <property type="entry name" value="UDP-GlcNAc_Epase"/>
</dbReference>
<dbReference type="Pfam" id="PF02350">
    <property type="entry name" value="Epimerase_2"/>
    <property type="match status" value="1"/>
</dbReference>
<gene>
    <name evidence="2" type="primary">neuC</name>
    <name evidence="2" type="ORF">COA71_11295</name>
</gene>
<evidence type="ECO:0000313" key="3">
    <source>
        <dbReference type="Proteomes" id="UP000228987"/>
    </source>
</evidence>
<dbReference type="InterPro" id="IPR003331">
    <property type="entry name" value="UDP_GlcNAc_Epimerase_2_dom"/>
</dbReference>
<dbReference type="InterPro" id="IPR029767">
    <property type="entry name" value="WecB-like"/>
</dbReference>
<evidence type="ECO:0000313" key="2">
    <source>
        <dbReference type="EMBL" id="PCJ40432.1"/>
    </source>
</evidence>
<dbReference type="NCBIfam" id="TIGR03568">
    <property type="entry name" value="NeuC_NnaA"/>
    <property type="match status" value="1"/>
</dbReference>
<dbReference type="Proteomes" id="UP000228987">
    <property type="component" value="Unassembled WGS sequence"/>
</dbReference>
<organism evidence="2 3">
    <name type="scientific">SAR86 cluster bacterium</name>
    <dbReference type="NCBI Taxonomy" id="2030880"/>
    <lineage>
        <taxon>Bacteria</taxon>
        <taxon>Pseudomonadati</taxon>
        <taxon>Pseudomonadota</taxon>
        <taxon>Gammaproteobacteria</taxon>
        <taxon>SAR86 cluster</taxon>
    </lineage>
</organism>
<dbReference type="PANTHER" id="PTHR43174">
    <property type="entry name" value="UDP-N-ACETYLGLUCOSAMINE 2-EPIMERASE"/>
    <property type="match status" value="1"/>
</dbReference>
<dbReference type="SUPFAM" id="SSF53756">
    <property type="entry name" value="UDP-Glycosyltransferase/glycogen phosphorylase"/>
    <property type="match status" value="1"/>
</dbReference>
<dbReference type="PANTHER" id="PTHR43174:SF3">
    <property type="entry name" value="UDP-N-ACETYLGLUCOSAMINE 2-EPIMERASE"/>
    <property type="match status" value="1"/>
</dbReference>
<name>A0A2A5C9D9_9GAMM</name>
<feature type="domain" description="UDP-N-acetylglucosamine 2-epimerase" evidence="1">
    <location>
        <begin position="31"/>
        <end position="361"/>
    </location>
</feature>
<dbReference type="EMBL" id="NVWI01000009">
    <property type="protein sequence ID" value="PCJ40432.1"/>
    <property type="molecule type" value="Genomic_DNA"/>
</dbReference>
<dbReference type="Gene3D" id="3.40.50.2000">
    <property type="entry name" value="Glycogen Phosphorylase B"/>
    <property type="match status" value="2"/>
</dbReference>